<evidence type="ECO:0000259" key="2">
    <source>
        <dbReference type="Pfam" id="PF09068"/>
    </source>
</evidence>
<gene>
    <name evidence="3" type="primary">dytn_0</name>
    <name evidence="3" type="ORF">EYF80_058636</name>
</gene>
<comment type="caution">
    <text evidence="3">The sequence shown here is derived from an EMBL/GenBank/DDBJ whole genome shotgun (WGS) entry which is preliminary data.</text>
</comment>
<dbReference type="SUPFAM" id="SSF47473">
    <property type="entry name" value="EF-hand"/>
    <property type="match status" value="1"/>
</dbReference>
<sequence>MPWFLVFLCFRGLVMDLDSIEGLNEIRPFVYRVAMKLLSLQRLSHMDVVSFRHITAALHSGGGAKLQQEVGLNRQEVTRTLNRMFHSVSQEAPVHVTEGAAEEMCRLVFRLHDRSALLSQD</sequence>
<dbReference type="InterPro" id="IPR015153">
    <property type="entry name" value="EF-hand_dom_typ1"/>
</dbReference>
<keyword evidence="4" id="KW-1185">Reference proteome</keyword>
<feature type="signal peptide" evidence="1">
    <location>
        <begin position="1"/>
        <end position="19"/>
    </location>
</feature>
<feature type="domain" description="EF-hand" evidence="2">
    <location>
        <begin position="18"/>
        <end position="95"/>
    </location>
</feature>
<dbReference type="Pfam" id="PF09068">
    <property type="entry name" value="EF-hand_2"/>
    <property type="match status" value="1"/>
</dbReference>
<evidence type="ECO:0000256" key="1">
    <source>
        <dbReference type="SAM" id="SignalP"/>
    </source>
</evidence>
<keyword evidence="1" id="KW-0732">Signal</keyword>
<organism evidence="3 4">
    <name type="scientific">Liparis tanakae</name>
    <name type="common">Tanaka's snailfish</name>
    <dbReference type="NCBI Taxonomy" id="230148"/>
    <lineage>
        <taxon>Eukaryota</taxon>
        <taxon>Metazoa</taxon>
        <taxon>Chordata</taxon>
        <taxon>Craniata</taxon>
        <taxon>Vertebrata</taxon>
        <taxon>Euteleostomi</taxon>
        <taxon>Actinopterygii</taxon>
        <taxon>Neopterygii</taxon>
        <taxon>Teleostei</taxon>
        <taxon>Neoteleostei</taxon>
        <taxon>Acanthomorphata</taxon>
        <taxon>Eupercaria</taxon>
        <taxon>Perciformes</taxon>
        <taxon>Cottioidei</taxon>
        <taxon>Cottales</taxon>
        <taxon>Liparidae</taxon>
        <taxon>Liparis</taxon>
    </lineage>
</organism>
<evidence type="ECO:0000313" key="4">
    <source>
        <dbReference type="Proteomes" id="UP000314294"/>
    </source>
</evidence>
<feature type="chain" id="PRO_5021451483" evidence="1">
    <location>
        <begin position="20"/>
        <end position="121"/>
    </location>
</feature>
<accession>A0A4Z2ESF8</accession>
<reference evidence="3 4" key="1">
    <citation type="submission" date="2019-03" db="EMBL/GenBank/DDBJ databases">
        <title>First draft genome of Liparis tanakae, snailfish: a comprehensive survey of snailfish specific genes.</title>
        <authorList>
            <person name="Kim W."/>
            <person name="Song I."/>
            <person name="Jeong J.-H."/>
            <person name="Kim D."/>
            <person name="Kim S."/>
            <person name="Ryu S."/>
            <person name="Song J.Y."/>
            <person name="Lee S.K."/>
        </authorList>
    </citation>
    <scope>NUCLEOTIDE SEQUENCE [LARGE SCALE GENOMIC DNA]</scope>
    <source>
        <tissue evidence="3">Muscle</tissue>
    </source>
</reference>
<dbReference type="OrthoDB" id="10014385at2759"/>
<name>A0A4Z2ESF8_9TELE</name>
<dbReference type="Proteomes" id="UP000314294">
    <property type="component" value="Unassembled WGS sequence"/>
</dbReference>
<evidence type="ECO:0000313" key="3">
    <source>
        <dbReference type="EMBL" id="TNN31212.1"/>
    </source>
</evidence>
<dbReference type="InterPro" id="IPR011992">
    <property type="entry name" value="EF-hand-dom_pair"/>
</dbReference>
<dbReference type="EMBL" id="SRLO01003685">
    <property type="protein sequence ID" value="TNN31212.1"/>
    <property type="molecule type" value="Genomic_DNA"/>
</dbReference>
<dbReference type="AlphaFoldDB" id="A0A4Z2ESF8"/>
<proteinExistence type="predicted"/>
<protein>
    <submittedName>
        <fullName evidence="3">Dystrotelin</fullName>
    </submittedName>
</protein>